<protein>
    <submittedName>
        <fullName evidence="3">AbrB/MazE/SpoVT family DNA-binding domain-containing protein</fullName>
    </submittedName>
</protein>
<sequence>MQRESIRFKRRSQVTIPKEFVEALNLQEGDRLECRLENGRIVIVPTVEIPKDQAWFWTEEWQKEELEAEEDIKAGRVKSFQNTEDAIHWLDSDEAERWANEEN</sequence>
<dbReference type="Pfam" id="PF04014">
    <property type="entry name" value="MazE_antitoxin"/>
    <property type="match status" value="1"/>
</dbReference>
<keyword evidence="1 3" id="KW-0238">DNA-binding</keyword>
<dbReference type="Gene3D" id="2.10.260.10">
    <property type="match status" value="1"/>
</dbReference>
<dbReference type="InterPro" id="IPR007159">
    <property type="entry name" value="SpoVT-AbrB_dom"/>
</dbReference>
<dbReference type="AlphaFoldDB" id="A0A7T6Z5T5"/>
<dbReference type="InterPro" id="IPR037914">
    <property type="entry name" value="SpoVT-AbrB_sf"/>
</dbReference>
<keyword evidence="4" id="KW-1185">Reference proteome</keyword>
<dbReference type="GO" id="GO:0003677">
    <property type="term" value="F:DNA binding"/>
    <property type="evidence" value="ECO:0007669"/>
    <property type="project" value="UniProtKB-UniRule"/>
</dbReference>
<dbReference type="PROSITE" id="PS51740">
    <property type="entry name" value="SPOVT_ABRB"/>
    <property type="match status" value="1"/>
</dbReference>
<dbReference type="SMART" id="SM00966">
    <property type="entry name" value="SpoVT_AbrB"/>
    <property type="match status" value="1"/>
</dbReference>
<evidence type="ECO:0000259" key="2">
    <source>
        <dbReference type="PROSITE" id="PS51740"/>
    </source>
</evidence>
<reference evidence="3 4" key="1">
    <citation type="submission" date="2020-06" db="EMBL/GenBank/DDBJ databases">
        <title>Genomic analysis of Salicibibacter sp. NKC5-3.</title>
        <authorList>
            <person name="Oh Y.J."/>
        </authorList>
    </citation>
    <scope>NUCLEOTIDE SEQUENCE [LARGE SCALE GENOMIC DNA]</scope>
    <source>
        <strain evidence="3 4">NKC5-3</strain>
    </source>
</reference>
<dbReference type="SUPFAM" id="SSF89447">
    <property type="entry name" value="AbrB/MazE/MraZ-like"/>
    <property type="match status" value="1"/>
</dbReference>
<dbReference type="RefSeq" id="WP_200124370.1">
    <property type="nucleotide sequence ID" value="NZ_CP054705.1"/>
</dbReference>
<proteinExistence type="predicted"/>
<evidence type="ECO:0000313" key="3">
    <source>
        <dbReference type="EMBL" id="QQK77247.1"/>
    </source>
</evidence>
<name>A0A7T6Z5T5_9BACI</name>
<organism evidence="3 4">
    <name type="scientific">Salicibibacter cibarius</name>
    <dbReference type="NCBI Taxonomy" id="2743000"/>
    <lineage>
        <taxon>Bacteria</taxon>
        <taxon>Bacillati</taxon>
        <taxon>Bacillota</taxon>
        <taxon>Bacilli</taxon>
        <taxon>Bacillales</taxon>
        <taxon>Bacillaceae</taxon>
        <taxon>Salicibibacter</taxon>
    </lineage>
</organism>
<dbReference type="EMBL" id="CP054705">
    <property type="protein sequence ID" value="QQK77247.1"/>
    <property type="molecule type" value="Genomic_DNA"/>
</dbReference>
<dbReference type="KEGG" id="scia:HUG15_17815"/>
<feature type="domain" description="SpoVT-AbrB" evidence="2">
    <location>
        <begin position="3"/>
        <end position="48"/>
    </location>
</feature>
<evidence type="ECO:0000256" key="1">
    <source>
        <dbReference type="PROSITE-ProRule" id="PRU01076"/>
    </source>
</evidence>
<dbReference type="Proteomes" id="UP000595823">
    <property type="component" value="Chromosome"/>
</dbReference>
<dbReference type="NCBIfam" id="TIGR01439">
    <property type="entry name" value="lp_hng_hel_AbrB"/>
    <property type="match status" value="1"/>
</dbReference>
<accession>A0A7T6Z5T5</accession>
<evidence type="ECO:0000313" key="4">
    <source>
        <dbReference type="Proteomes" id="UP000595823"/>
    </source>
</evidence>
<gene>
    <name evidence="3" type="ORF">HUG15_17815</name>
</gene>